<dbReference type="Gene3D" id="3.40.50.1820">
    <property type="entry name" value="alpha/beta hydrolase"/>
    <property type="match status" value="1"/>
</dbReference>
<dbReference type="InterPro" id="IPR050471">
    <property type="entry name" value="AB_hydrolase"/>
</dbReference>
<dbReference type="PANTHER" id="PTHR43433:SF5">
    <property type="entry name" value="AB HYDROLASE-1 DOMAIN-CONTAINING PROTEIN"/>
    <property type="match status" value="1"/>
</dbReference>
<dbReference type="InterPro" id="IPR029058">
    <property type="entry name" value="AB_hydrolase_fold"/>
</dbReference>
<comment type="caution">
    <text evidence="1">The sequence shown here is derived from an EMBL/GenBank/DDBJ whole genome shotgun (WGS) entry which is preliminary data.</text>
</comment>
<proteinExistence type="predicted"/>
<name>A0ABR1JX02_9AGAR</name>
<evidence type="ECO:0008006" key="3">
    <source>
        <dbReference type="Google" id="ProtNLM"/>
    </source>
</evidence>
<dbReference type="PANTHER" id="PTHR43433">
    <property type="entry name" value="HYDROLASE, ALPHA/BETA FOLD FAMILY PROTEIN"/>
    <property type="match status" value="1"/>
</dbReference>
<reference evidence="1 2" key="1">
    <citation type="submission" date="2024-01" db="EMBL/GenBank/DDBJ databases">
        <title>A draft genome for the cacao thread blight pathogen Marasmiellus scandens.</title>
        <authorList>
            <person name="Baruah I.K."/>
            <person name="Leung J."/>
            <person name="Bukari Y."/>
            <person name="Amoako-Attah I."/>
            <person name="Meinhardt L.W."/>
            <person name="Bailey B.A."/>
            <person name="Cohen S.P."/>
        </authorList>
    </citation>
    <scope>NUCLEOTIDE SEQUENCE [LARGE SCALE GENOMIC DNA]</scope>
    <source>
        <strain evidence="1 2">GH-19</strain>
    </source>
</reference>
<evidence type="ECO:0000313" key="2">
    <source>
        <dbReference type="Proteomes" id="UP001498398"/>
    </source>
</evidence>
<evidence type="ECO:0000313" key="1">
    <source>
        <dbReference type="EMBL" id="KAK7467497.1"/>
    </source>
</evidence>
<dbReference type="SUPFAM" id="SSF53474">
    <property type="entry name" value="alpha/beta-Hydrolases"/>
    <property type="match status" value="1"/>
</dbReference>
<dbReference type="EMBL" id="JBANRG010000004">
    <property type="protein sequence ID" value="KAK7467497.1"/>
    <property type="molecule type" value="Genomic_DNA"/>
</dbReference>
<organism evidence="1 2">
    <name type="scientific">Marasmiellus scandens</name>
    <dbReference type="NCBI Taxonomy" id="2682957"/>
    <lineage>
        <taxon>Eukaryota</taxon>
        <taxon>Fungi</taxon>
        <taxon>Dikarya</taxon>
        <taxon>Basidiomycota</taxon>
        <taxon>Agaricomycotina</taxon>
        <taxon>Agaricomycetes</taxon>
        <taxon>Agaricomycetidae</taxon>
        <taxon>Agaricales</taxon>
        <taxon>Marasmiineae</taxon>
        <taxon>Omphalotaceae</taxon>
        <taxon>Marasmiellus</taxon>
    </lineage>
</organism>
<gene>
    <name evidence="1" type="ORF">VKT23_004551</name>
</gene>
<accession>A0ABR1JX02</accession>
<sequence length="224" mass="25375">MARDLLLVINHLGWKDVALCGWSMGGVVVQQLLVLPFHPSNPTPLPFNVSHVFLASTRSVVLDKQHRLQQLSLKVAIGNGANQSTIRTPSERRAIAKGILQTAFDPAWLQMHAGRFETVLERWISEPRPLHVIAKQQRAVLTFDFENLLSMISPDIKTMVIHGELDQMIPFSAGTDICERIKTAQMIERGSDIGQVPSYTFGHQWFEYFDASVWVEVIDKFMRK</sequence>
<dbReference type="Proteomes" id="UP001498398">
    <property type="component" value="Unassembled WGS sequence"/>
</dbReference>
<protein>
    <recommendedName>
        <fullName evidence="3">AB hydrolase-1 domain-containing protein</fullName>
    </recommendedName>
</protein>
<keyword evidence="2" id="KW-1185">Reference proteome</keyword>